<accession>A0AA43Q2N6</accession>
<keyword evidence="3" id="KW-1185">Reference proteome</keyword>
<organism evidence="2 3">
    <name type="scientific">Candidatus Methylobacter titanis</name>
    <dbReference type="NCBI Taxonomy" id="3053457"/>
    <lineage>
        <taxon>Bacteria</taxon>
        <taxon>Pseudomonadati</taxon>
        <taxon>Pseudomonadota</taxon>
        <taxon>Gammaproteobacteria</taxon>
        <taxon>Methylococcales</taxon>
        <taxon>Methylococcaceae</taxon>
        <taxon>Methylobacter</taxon>
    </lineage>
</organism>
<evidence type="ECO:0000313" key="2">
    <source>
        <dbReference type="EMBL" id="MDI1229620.1"/>
    </source>
</evidence>
<keyword evidence="1" id="KW-1133">Transmembrane helix</keyword>
<comment type="caution">
    <text evidence="2">The sequence shown here is derived from an EMBL/GenBank/DDBJ whole genome shotgun (WGS) entry which is preliminary data.</text>
</comment>
<dbReference type="Proteomes" id="UP001160519">
    <property type="component" value="Unassembled WGS sequence"/>
</dbReference>
<protein>
    <recommendedName>
        <fullName evidence="4">Prepilin-type N-terminal cleavage/methylation domain-containing protein</fullName>
    </recommendedName>
</protein>
<dbReference type="EMBL" id="JAQSDF010000001">
    <property type="protein sequence ID" value="MDI1229620.1"/>
    <property type="molecule type" value="Genomic_DNA"/>
</dbReference>
<evidence type="ECO:0000313" key="3">
    <source>
        <dbReference type="Proteomes" id="UP001160519"/>
    </source>
</evidence>
<reference evidence="2" key="1">
    <citation type="submission" date="2023-01" db="EMBL/GenBank/DDBJ databases">
        <title>Biogeochemical cycle of methane in antarctic sediments.</title>
        <authorList>
            <person name="Roldan D.M."/>
            <person name="Menes R.J."/>
        </authorList>
    </citation>
    <scope>NUCLEOTIDE SEQUENCE [LARGE SCALE GENOMIC DNA]</scope>
    <source>
        <strain evidence="2">K-2018 MAG008</strain>
    </source>
</reference>
<keyword evidence="1" id="KW-0812">Transmembrane</keyword>
<name>A0AA43Q2N6_9GAMM</name>
<dbReference type="AlphaFoldDB" id="A0AA43Q2N6"/>
<evidence type="ECO:0008006" key="4">
    <source>
        <dbReference type="Google" id="ProtNLM"/>
    </source>
</evidence>
<evidence type="ECO:0000256" key="1">
    <source>
        <dbReference type="SAM" id="Phobius"/>
    </source>
</evidence>
<gene>
    <name evidence="2" type="ORF">PSU93_00525</name>
</gene>
<proteinExistence type="predicted"/>
<feature type="transmembrane region" description="Helical" evidence="1">
    <location>
        <begin position="12"/>
        <end position="35"/>
    </location>
</feature>
<sequence>MKKPPLTTKQQGFSLFELAIVLTVTAGLGVALFSVTTNHFTQLQRQRNADALAVADRQLLHYAAIHGRLPCPDSTNDGLEDCDGSAKGTLPYKTIGLIANAYTPGEVPLRYGVYRKADDSVVSQDAAVSKDADLAALGNKNRFEPTSSDNCSYDINNDKVIVTDSATPVCPGVKSNNYQDAGLLRHGTLDLCLALKNGSTHAASTLHTFTQPPAGAGADNPVAYALAAAGANGVFDDVNNSSSFGFNSPATPAQTTYDDQTLARSFAEVFQHLRCEVAMQSLHLLADTVAVDDEVKAQQQAMKDQAEQAVQDSIMGAISAGLSVALAIAAVVEANELSAAAAAALTAHTLGCAASLGLNVVSCAAIPFAAAALASAGTALGLAYTAVALNTAAMAAQIAAAIMFDQVAAKAGAATVPPSADLITAQKQQLASAVDNRDDSYESYLSEQNAANLARTEANNLAIPATAAYNASITTIDTPVETPLRSTVAPGLTAITALDTAIAALTSVDDSNKTAAVNQWDAAVKAAQVWDIDASGGGKVATCTALPIMNTGVLTPPFPPYPLYWWPTYTIQAACTLAGKFQDALDKQQQYLAKANEATRLESSVIQKYNNWKSAVAMVEQTVCAQTKKTYVTAAGIPADIRLAVVPEWPTVAPPLILAKVAAIEPETGTVPGSPPVYTRAGSGAAYSWWGSCSDIAGGSGTLISITPGARPILKQADQLGLTQ</sequence>
<keyword evidence="1" id="KW-0472">Membrane</keyword>